<accession>A0AAV2YM61</accession>
<proteinExistence type="predicted"/>
<protein>
    <submittedName>
        <fullName evidence="1">Uncharacterized protein</fullName>
    </submittedName>
</protein>
<comment type="caution">
    <text evidence="1">The sequence shown here is derived from an EMBL/GenBank/DDBJ whole genome shotgun (WGS) entry which is preliminary data.</text>
</comment>
<dbReference type="EMBL" id="DAKRPA010000292">
    <property type="protein sequence ID" value="DAZ93779.1"/>
    <property type="molecule type" value="Genomic_DNA"/>
</dbReference>
<evidence type="ECO:0000313" key="1">
    <source>
        <dbReference type="EMBL" id="DAZ93779.1"/>
    </source>
</evidence>
<evidence type="ECO:0000313" key="2">
    <source>
        <dbReference type="Proteomes" id="UP001146120"/>
    </source>
</evidence>
<reference evidence="1" key="1">
    <citation type="submission" date="2022-11" db="EMBL/GenBank/DDBJ databases">
        <authorList>
            <person name="Morgan W.R."/>
            <person name="Tartar A."/>
        </authorList>
    </citation>
    <scope>NUCLEOTIDE SEQUENCE</scope>
    <source>
        <strain evidence="1">ARSEF 373</strain>
    </source>
</reference>
<sequence length="80" mass="8994">MQQKTATEMWAALCSLYGGTENATIAAQQVYRLQTVLHSTRMKAAQEPVSDRQMVDALLRSLPGDVCFNELRRKCFSVKT</sequence>
<gene>
    <name evidence="1" type="ORF">N0F65_008046</name>
</gene>
<dbReference type="AlphaFoldDB" id="A0AAV2YM61"/>
<keyword evidence="2" id="KW-1185">Reference proteome</keyword>
<name>A0AAV2YM61_9STRA</name>
<dbReference type="Proteomes" id="UP001146120">
    <property type="component" value="Unassembled WGS sequence"/>
</dbReference>
<reference evidence="1" key="2">
    <citation type="journal article" date="2023" name="Microbiol Resour">
        <title>Decontamination and Annotation of the Draft Genome Sequence of the Oomycete Lagenidium giganteum ARSEF 373.</title>
        <authorList>
            <person name="Morgan W.R."/>
            <person name="Tartar A."/>
        </authorList>
    </citation>
    <scope>NUCLEOTIDE SEQUENCE</scope>
    <source>
        <strain evidence="1">ARSEF 373</strain>
    </source>
</reference>
<organism evidence="1 2">
    <name type="scientific">Lagenidium giganteum</name>
    <dbReference type="NCBI Taxonomy" id="4803"/>
    <lineage>
        <taxon>Eukaryota</taxon>
        <taxon>Sar</taxon>
        <taxon>Stramenopiles</taxon>
        <taxon>Oomycota</taxon>
        <taxon>Peronosporomycetes</taxon>
        <taxon>Pythiales</taxon>
        <taxon>Pythiaceae</taxon>
    </lineage>
</organism>